<organism evidence="9 10">
    <name type="scientific">Anaerobium acetethylicum</name>
    <dbReference type="NCBI Taxonomy" id="1619234"/>
    <lineage>
        <taxon>Bacteria</taxon>
        <taxon>Bacillati</taxon>
        <taxon>Bacillota</taxon>
        <taxon>Clostridia</taxon>
        <taxon>Lachnospirales</taxon>
        <taxon>Lachnospiraceae</taxon>
        <taxon>Anaerobium</taxon>
    </lineage>
</organism>
<dbReference type="Pfam" id="PF00528">
    <property type="entry name" value="BPD_transp_1"/>
    <property type="match status" value="1"/>
</dbReference>
<dbReference type="CDD" id="cd06261">
    <property type="entry name" value="TM_PBP2"/>
    <property type="match status" value="1"/>
</dbReference>
<protein>
    <submittedName>
        <fullName evidence="9">L-cystine transport system permease protein</fullName>
    </submittedName>
</protein>
<dbReference type="Gene3D" id="1.10.3720.10">
    <property type="entry name" value="MetI-like"/>
    <property type="match status" value="1"/>
</dbReference>
<dbReference type="GO" id="GO:0006865">
    <property type="term" value="P:amino acid transport"/>
    <property type="evidence" value="ECO:0007669"/>
    <property type="project" value="TreeGrafter"/>
</dbReference>
<dbReference type="InterPro" id="IPR043429">
    <property type="entry name" value="ArtM/GltK/GlnP/TcyL/YhdX-like"/>
</dbReference>
<name>A0A1D3TVK9_9FIRM</name>
<keyword evidence="2 7" id="KW-0813">Transport</keyword>
<evidence type="ECO:0000313" key="9">
    <source>
        <dbReference type="EMBL" id="SCP98173.1"/>
    </source>
</evidence>
<feature type="transmembrane region" description="Helical" evidence="7">
    <location>
        <begin position="55"/>
        <end position="78"/>
    </location>
</feature>
<dbReference type="InterPro" id="IPR010065">
    <property type="entry name" value="AA_ABC_transptr_permease_3TM"/>
</dbReference>
<reference evidence="9 10" key="1">
    <citation type="submission" date="2016-09" db="EMBL/GenBank/DDBJ databases">
        <authorList>
            <person name="Capua I."/>
            <person name="De Benedictis P."/>
            <person name="Joannis T."/>
            <person name="Lombin L.H."/>
            <person name="Cattoli G."/>
        </authorList>
    </citation>
    <scope>NUCLEOTIDE SEQUENCE [LARGE SCALE GENOMIC DNA]</scope>
    <source>
        <strain evidence="9 10">GluBS11</strain>
    </source>
</reference>
<keyword evidence="4 7" id="KW-0812">Transmembrane</keyword>
<dbReference type="OrthoDB" id="9787841at2"/>
<proteinExistence type="inferred from homology"/>
<dbReference type="PANTHER" id="PTHR30614">
    <property type="entry name" value="MEMBRANE COMPONENT OF AMINO ACID ABC TRANSPORTER"/>
    <property type="match status" value="1"/>
</dbReference>
<dbReference type="NCBIfam" id="TIGR01726">
    <property type="entry name" value="HEQRo_perm_3TM"/>
    <property type="match status" value="1"/>
</dbReference>
<keyword evidence="5 7" id="KW-1133">Transmembrane helix</keyword>
<gene>
    <name evidence="9" type="ORF">SAMN05421730_101744</name>
</gene>
<dbReference type="Proteomes" id="UP000199315">
    <property type="component" value="Unassembled WGS sequence"/>
</dbReference>
<dbReference type="GO" id="GO:0022857">
    <property type="term" value="F:transmembrane transporter activity"/>
    <property type="evidence" value="ECO:0007669"/>
    <property type="project" value="InterPro"/>
</dbReference>
<dbReference type="InterPro" id="IPR035906">
    <property type="entry name" value="MetI-like_sf"/>
</dbReference>
<dbReference type="GO" id="GO:0043190">
    <property type="term" value="C:ATP-binding cassette (ABC) transporter complex"/>
    <property type="evidence" value="ECO:0007669"/>
    <property type="project" value="InterPro"/>
</dbReference>
<evidence type="ECO:0000256" key="1">
    <source>
        <dbReference type="ARBA" id="ARBA00004651"/>
    </source>
</evidence>
<dbReference type="SUPFAM" id="SSF161098">
    <property type="entry name" value="MetI-like"/>
    <property type="match status" value="1"/>
</dbReference>
<evidence type="ECO:0000256" key="2">
    <source>
        <dbReference type="ARBA" id="ARBA00022448"/>
    </source>
</evidence>
<keyword evidence="3" id="KW-1003">Cell membrane</keyword>
<keyword evidence="10" id="KW-1185">Reference proteome</keyword>
<evidence type="ECO:0000256" key="5">
    <source>
        <dbReference type="ARBA" id="ARBA00022989"/>
    </source>
</evidence>
<dbReference type="PANTHER" id="PTHR30614:SF45">
    <property type="entry name" value="L-CYSTINE TRANSPORT SYSTEM PERMEASE PROTEIN TCYL"/>
    <property type="match status" value="1"/>
</dbReference>
<dbReference type="RefSeq" id="WP_091235056.1">
    <property type="nucleotide sequence ID" value="NZ_FMKA01000017.1"/>
</dbReference>
<feature type="transmembrane region" description="Helical" evidence="7">
    <location>
        <begin position="193"/>
        <end position="215"/>
    </location>
</feature>
<dbReference type="PROSITE" id="PS50928">
    <property type="entry name" value="ABC_TM1"/>
    <property type="match status" value="1"/>
</dbReference>
<dbReference type="STRING" id="1619234.SAMN05421730_101744"/>
<comment type="similarity">
    <text evidence="7">Belongs to the binding-protein-dependent transport system permease family.</text>
</comment>
<sequence>MTRPFEPSFIIEVIPQLLPFLGTTLAIVTGTVLFGSMFGFILARAKIRGRKISKLLADLYTAIIRATPSIVLLFVVFYGLPELLLGTIGINSNGYNKVFFVLIAFSLQFAAVMSEVMRSAYGSVDKGQYEAAVSIGLSERQAFIRIVLPQCIVVALPNFANSLIGLLKEGALAYTIGLTDIMGKGILIIGNNYGAYALETYIALTAIYWGITLLIEKSFHLTENHLSRGNKGISAS</sequence>
<keyword evidence="6 7" id="KW-0472">Membrane</keyword>
<feature type="transmembrane region" description="Helical" evidence="7">
    <location>
        <begin position="98"/>
        <end position="121"/>
    </location>
</feature>
<evidence type="ECO:0000256" key="4">
    <source>
        <dbReference type="ARBA" id="ARBA00022692"/>
    </source>
</evidence>
<evidence type="ECO:0000256" key="3">
    <source>
        <dbReference type="ARBA" id="ARBA00022475"/>
    </source>
</evidence>
<feature type="transmembrane region" description="Helical" evidence="7">
    <location>
        <begin position="142"/>
        <end position="160"/>
    </location>
</feature>
<feature type="transmembrane region" description="Helical" evidence="7">
    <location>
        <begin position="20"/>
        <end position="43"/>
    </location>
</feature>
<dbReference type="EMBL" id="FMKA01000017">
    <property type="protein sequence ID" value="SCP98173.1"/>
    <property type="molecule type" value="Genomic_DNA"/>
</dbReference>
<comment type="subcellular location">
    <subcellularLocation>
        <location evidence="1 7">Cell membrane</location>
        <topology evidence="1 7">Multi-pass membrane protein</topology>
    </subcellularLocation>
</comment>
<dbReference type="AlphaFoldDB" id="A0A1D3TVK9"/>
<accession>A0A1D3TVK9</accession>
<feature type="domain" description="ABC transmembrane type-1" evidence="8">
    <location>
        <begin position="21"/>
        <end position="215"/>
    </location>
</feature>
<evidence type="ECO:0000313" key="10">
    <source>
        <dbReference type="Proteomes" id="UP000199315"/>
    </source>
</evidence>
<evidence type="ECO:0000256" key="6">
    <source>
        <dbReference type="ARBA" id="ARBA00023136"/>
    </source>
</evidence>
<evidence type="ECO:0000259" key="8">
    <source>
        <dbReference type="PROSITE" id="PS50928"/>
    </source>
</evidence>
<evidence type="ECO:0000256" key="7">
    <source>
        <dbReference type="RuleBase" id="RU363032"/>
    </source>
</evidence>
<dbReference type="InterPro" id="IPR000515">
    <property type="entry name" value="MetI-like"/>
</dbReference>